<evidence type="ECO:0000313" key="10">
    <source>
        <dbReference type="EMBL" id="MDO5457051.1"/>
    </source>
</evidence>
<evidence type="ECO:0000256" key="3">
    <source>
        <dbReference type="ARBA" id="ARBA00005267"/>
    </source>
</evidence>
<comment type="function">
    <text evidence="2 8">Low-potential electron donor to a number of redox enzymes.</text>
</comment>
<keyword evidence="11" id="KW-1185">Reference proteome</keyword>
<comment type="caution">
    <text evidence="10">The sequence shown here is derived from an EMBL/GenBank/DDBJ whole genome shotgun (WGS) entry which is preliminary data.</text>
</comment>
<dbReference type="InterPro" id="IPR029039">
    <property type="entry name" value="Flavoprotein-like_sf"/>
</dbReference>
<dbReference type="Gene3D" id="3.40.50.360">
    <property type="match status" value="1"/>
</dbReference>
<dbReference type="AlphaFoldDB" id="A0AA43ZRR1"/>
<reference evidence="10" key="1">
    <citation type="submission" date="2023-07" db="EMBL/GenBank/DDBJ databases">
        <title>Between Cages and Wild: Unraveling the Impact of Captivity on Animal Microbiomes and Antimicrobial Resistance.</title>
        <authorList>
            <person name="Schmartz G.P."/>
            <person name="Rehner J."/>
            <person name="Schuff M.J."/>
            <person name="Becker S.L."/>
            <person name="Kravczyk M."/>
            <person name="Gurevich A."/>
            <person name="Francke R."/>
            <person name="Mueller R."/>
            <person name="Keller V."/>
            <person name="Keller A."/>
        </authorList>
    </citation>
    <scope>NUCLEOTIDE SEQUENCE</scope>
    <source>
        <strain evidence="10">S39M_St_73</strain>
    </source>
</reference>
<dbReference type="PROSITE" id="PS50902">
    <property type="entry name" value="FLAVODOXIN_LIKE"/>
    <property type="match status" value="1"/>
</dbReference>
<proteinExistence type="inferred from homology"/>
<keyword evidence="5 8" id="KW-0285">Flavoprotein</keyword>
<dbReference type="NCBIfam" id="NF005587">
    <property type="entry name" value="PRK07308.1"/>
    <property type="match status" value="1"/>
</dbReference>
<evidence type="ECO:0000313" key="11">
    <source>
        <dbReference type="Proteomes" id="UP001171751"/>
    </source>
</evidence>
<dbReference type="InterPro" id="IPR008254">
    <property type="entry name" value="Flavodoxin/NO_synth"/>
</dbReference>
<dbReference type="PANTHER" id="PTHR42809">
    <property type="entry name" value="FLAVODOXIN 2"/>
    <property type="match status" value="1"/>
</dbReference>
<evidence type="ECO:0000256" key="8">
    <source>
        <dbReference type="RuleBase" id="RU367037"/>
    </source>
</evidence>
<feature type="domain" description="Flavodoxin-like" evidence="9">
    <location>
        <begin position="3"/>
        <end position="144"/>
    </location>
</feature>
<sequence>MQARIVYASMTGNTEQCMDIVEEALENLGVTVIVEESAFADPFDFEEDDICIVGTYTWGPDGNLPDEIIDFYEELEEAELTGKVFGVFGTGDTFYEDKFCQSVLDFDSQFEKTGAARGSECVKVELDPEENDIAQLEQFAEAIYEAART</sequence>
<dbReference type="EMBL" id="JAUNQW010000004">
    <property type="protein sequence ID" value="MDO5457051.1"/>
    <property type="molecule type" value="Genomic_DNA"/>
</dbReference>
<name>A0AA43ZRR1_9LACT</name>
<evidence type="ECO:0000256" key="2">
    <source>
        <dbReference type="ARBA" id="ARBA00003297"/>
    </source>
</evidence>
<dbReference type="GO" id="GO:0010181">
    <property type="term" value="F:FMN binding"/>
    <property type="evidence" value="ECO:0007669"/>
    <property type="project" value="UniProtKB-UniRule"/>
</dbReference>
<dbReference type="Pfam" id="PF00258">
    <property type="entry name" value="Flavodoxin_1"/>
    <property type="match status" value="1"/>
</dbReference>
<gene>
    <name evidence="10" type="ORF">Q4F26_01770</name>
</gene>
<keyword evidence="4 8" id="KW-0813">Transport</keyword>
<dbReference type="NCBIfam" id="TIGR01753">
    <property type="entry name" value="flav_short"/>
    <property type="match status" value="1"/>
</dbReference>
<evidence type="ECO:0000259" key="9">
    <source>
        <dbReference type="PROSITE" id="PS50902"/>
    </source>
</evidence>
<dbReference type="GO" id="GO:0016651">
    <property type="term" value="F:oxidoreductase activity, acting on NAD(P)H"/>
    <property type="evidence" value="ECO:0007669"/>
    <property type="project" value="UniProtKB-ARBA"/>
</dbReference>
<evidence type="ECO:0000256" key="1">
    <source>
        <dbReference type="ARBA" id="ARBA00001917"/>
    </source>
</evidence>
<evidence type="ECO:0000256" key="7">
    <source>
        <dbReference type="ARBA" id="ARBA00022982"/>
    </source>
</evidence>
<evidence type="ECO:0000256" key="4">
    <source>
        <dbReference type="ARBA" id="ARBA00022448"/>
    </source>
</evidence>
<dbReference type="Proteomes" id="UP001171751">
    <property type="component" value="Unassembled WGS sequence"/>
</dbReference>
<comment type="similarity">
    <text evidence="3 8">Belongs to the flavodoxin family.</text>
</comment>
<protein>
    <recommendedName>
        <fullName evidence="8">Flavodoxin</fullName>
    </recommendedName>
</protein>
<evidence type="ECO:0000256" key="6">
    <source>
        <dbReference type="ARBA" id="ARBA00022643"/>
    </source>
</evidence>
<dbReference type="PANTHER" id="PTHR42809:SF1">
    <property type="entry name" value="FLAVODOXIN 1"/>
    <property type="match status" value="1"/>
</dbReference>
<evidence type="ECO:0000256" key="5">
    <source>
        <dbReference type="ARBA" id="ARBA00022630"/>
    </source>
</evidence>
<keyword evidence="7 8" id="KW-0249">Electron transport</keyword>
<dbReference type="GO" id="GO:0009055">
    <property type="term" value="F:electron transfer activity"/>
    <property type="evidence" value="ECO:0007669"/>
    <property type="project" value="UniProtKB-UniRule"/>
</dbReference>
<keyword evidence="6 8" id="KW-0288">FMN</keyword>
<organism evidence="10 11">
    <name type="scientific">Atopococcus tabaci</name>
    <dbReference type="NCBI Taxonomy" id="269774"/>
    <lineage>
        <taxon>Bacteria</taxon>
        <taxon>Bacillati</taxon>
        <taxon>Bacillota</taxon>
        <taxon>Bacilli</taxon>
        <taxon>Lactobacillales</taxon>
        <taxon>Carnobacteriaceae</taxon>
        <taxon>Atopococcus</taxon>
    </lineage>
</organism>
<comment type="cofactor">
    <cofactor evidence="1 8">
        <name>FMN</name>
        <dbReference type="ChEBI" id="CHEBI:58210"/>
    </cofactor>
</comment>
<dbReference type="InterPro" id="IPR010087">
    <property type="entry name" value="Flav_short"/>
</dbReference>
<dbReference type="InterPro" id="IPR050619">
    <property type="entry name" value="Flavodoxin"/>
</dbReference>
<accession>A0AA43ZRR1</accession>
<dbReference type="SUPFAM" id="SSF52218">
    <property type="entry name" value="Flavoproteins"/>
    <property type="match status" value="1"/>
</dbReference>